<dbReference type="SUPFAM" id="SSF48239">
    <property type="entry name" value="Terpenoid cyclases/Protein prenyltransferases"/>
    <property type="match status" value="1"/>
</dbReference>
<dbReference type="Gene3D" id="2.60.40.3710">
    <property type="match status" value="3"/>
</dbReference>
<protein>
    <recommendedName>
        <fullName evidence="7">Alpha-2-macroglobulin</fullName>
    </recommendedName>
</protein>
<evidence type="ECO:0000256" key="2">
    <source>
        <dbReference type="SAM" id="MobiDB-lite"/>
    </source>
</evidence>
<dbReference type="SMART" id="SM01359">
    <property type="entry name" value="A2M_N_2"/>
    <property type="match status" value="1"/>
</dbReference>
<gene>
    <name evidence="5" type="ORF">CJ255_13860</name>
</gene>
<evidence type="ECO:0000313" key="5">
    <source>
        <dbReference type="EMBL" id="PDW02448.1"/>
    </source>
</evidence>
<sequence length="1786" mass="187273">MKLLRPLARIWLGCLAMAIVALALLFAVRALAPFVPWNRPPSLVASDPAPHTAALPPRSSLSLSFDAPMNRASVEAALRIDPPTPGQIVWSDDGTTLTFRPDPALLPASAYSLRLEATATNRWWQPLAAPMTLSFTTAAQPTVVAALPAGPATPVDSPLALVFSQPMVEPSALGQAVSLPELRAYPPLELEGQWLDQQTLLLTTTTPLAPVTRYTLDLAAQLRDLRGVELAASLRWSFSTAWPPLLAVTPADQARWVSPQQPLQLRFAAPVDLALLRETLQITPTKSGVFSAALDGDEQVVSFQPHAGWEYGVTYRVALVAPPDDERKPPPLEPWHFTVEPEPRLVAFFPGQGQQLAPDEPIRLIFSTPMEEASLRSGLRFEPPVPRFDLSLNETEVRIEANLQPSTLYTITLAAEVRDRAGEPLGAEAQMQLRTAPARPALTVPAAFAGLLRLAPNAPAQLTLEVTNLSALDLSLYPLDEATLLRILALRPEAWPSFNPERYGQSLARQWRTIPGTPLNSTTQLDLALSASAEATLPAGAYYLRVTSPEGPRSDLVLLVTDLRLALQHNANHALLWATDGAGQPQANLPVALYQAGTLLGSGQTDANGLWGLPLSGAAPASDLLALAEGPALAHSAWLVATPPVAPPRTLALLLADQLHYAPGERVQIHGLVRQRNPDGNLALPAASSSCRLQLRTLSDTLLGPSATCRINPNNGTLSGSLSLAARLDPARYQIFAQIDDATFSIPLKLVEPNTTPFKLEVRTSTATSLDLLITQEHVPIADLPLSWHIQVQKMPPPVLPPAFERDQAAPAPVLNIEGSGLSDEAGSLRIELPASSDGAARRYHLVVNTPAGPISTEGLLSAGAPHVAIGPTSRIVASDERHSLQLLVRDGLGQALPNRLINLEVYRVGSSGPALVNRRTRSDSNGQAQVEMVQLSPGAYELVASADGPATRVGLWVYEAGFNAWPSSGAGSLTIVSDRDHYAPGDEALLLLASPLQSGTLLLTISSNGTPSSQVRSFAPGQPIRIPISAAMAPGLAINAMLHSGDQMYSGATTLHVHPEAPPPTLSITSAERDLLPGATTSITLSSSSAAQPRSTTTLLALAPSSAPPDSLMAYVQPSPPAPAWVAALPPAGGSSAPSPTAAPVIPQPHGAHRSLSQSSGAPGLRIGKLQLPNTAETWRLSAYSLTPQFASAATHLSTSQALSYQLDLPAYLAPNDHATLRLTLENTSATTREVAVMLNATGLHLQPTAGNSTTLTLAPSSVQQLTWEANVRPRASVGQLRLSLTGADLSEQQSYSIPISSPSTAGSASTTTSGSGALSLSLPPSSDPSTPLRIALAPGVEAALADQAERLAAHSAASVEADAALAIIATRLANSSSGDTQATWEAVAQRSLSALDAAQGSDGGWGWWPHSPSEPFVTAFVLEAQITARAILNDPRPASLRAIAYVGRVAASSDLETQAYIAYVRSLAGHGDPGAAALDTSELEADGLAFLAMSLPGNQGLALREQLLATATPVDGGLQWQSTTASLMPRTSTSLSAAAMQALRNHAPAASHLPAIEASLRNAWGPDGWPSAYEAARVALALPLRSPSANSGPTRLQLGSTTLLDSATPITSTQHFLLPAAEVAKTAQLQSNARGSATYMLSASYPSMPTPAPGQFALTQSLIDPNSGSPLNPTNIRLGQTIGLRTTIIVAHPTPRASLTLNLPAGLSPLPTSVAAPFHMLTSSQVGQLKLGLAPLPPGIYSHTIIARANATGHFNAPPSLLNIPYSQLPASASPTGLQIVISE</sequence>
<reference evidence="6" key="1">
    <citation type="submission" date="2017-08" db="EMBL/GenBank/DDBJ databases">
        <authorList>
            <person name="Grouzdev D.S."/>
            <person name="Gaisin V.A."/>
            <person name="Rysina M.S."/>
            <person name="Gorlenko V.M."/>
        </authorList>
    </citation>
    <scope>NUCLEOTIDE SEQUENCE [LARGE SCALE GENOMIC DNA]</scope>
    <source>
        <strain evidence="6">Kir15-3F</strain>
    </source>
</reference>
<evidence type="ECO:0000259" key="4">
    <source>
        <dbReference type="SMART" id="SM01360"/>
    </source>
</evidence>
<comment type="caution">
    <text evidence="5">The sequence shown here is derived from an EMBL/GenBank/DDBJ whole genome shotgun (WGS) entry which is preliminary data.</text>
</comment>
<feature type="domain" description="Alpha-2-macroglobulin" evidence="4">
    <location>
        <begin position="1153"/>
        <end position="1240"/>
    </location>
</feature>
<evidence type="ECO:0000259" key="3">
    <source>
        <dbReference type="SMART" id="SM01359"/>
    </source>
</evidence>
<dbReference type="Gene3D" id="1.50.10.20">
    <property type="match status" value="1"/>
</dbReference>
<dbReference type="OrthoDB" id="9767116at2"/>
<evidence type="ECO:0000256" key="1">
    <source>
        <dbReference type="ARBA" id="ARBA00022729"/>
    </source>
</evidence>
<dbReference type="PANTHER" id="PTHR40094">
    <property type="entry name" value="ALPHA-2-MACROGLOBULIN HOMOLOG"/>
    <property type="match status" value="1"/>
</dbReference>
<feature type="compositionally biased region" description="Low complexity" evidence="2">
    <location>
        <begin position="1297"/>
        <end position="1333"/>
    </location>
</feature>
<feature type="region of interest" description="Disordered" evidence="2">
    <location>
        <begin position="1134"/>
        <end position="1165"/>
    </location>
</feature>
<dbReference type="PANTHER" id="PTHR40094:SF1">
    <property type="entry name" value="UBIQUITIN DOMAIN-CONTAINING PROTEIN"/>
    <property type="match status" value="1"/>
</dbReference>
<evidence type="ECO:0008006" key="7">
    <source>
        <dbReference type="Google" id="ProtNLM"/>
    </source>
</evidence>
<dbReference type="InterPro" id="IPR001599">
    <property type="entry name" value="Macroglobln_a2"/>
</dbReference>
<name>A0A2A6RHV1_9CHLR</name>
<proteinExistence type="predicted"/>
<dbReference type="InterPro" id="IPR032812">
    <property type="entry name" value="SbsA_Ig"/>
</dbReference>
<dbReference type="InterPro" id="IPR008930">
    <property type="entry name" value="Terpenoid_cyclase/PrenylTrfase"/>
</dbReference>
<feature type="domain" description="Alpha-2-macroglobulin bait region" evidence="3">
    <location>
        <begin position="974"/>
        <end position="1103"/>
    </location>
</feature>
<dbReference type="GO" id="GO:0004866">
    <property type="term" value="F:endopeptidase inhibitor activity"/>
    <property type="evidence" value="ECO:0007669"/>
    <property type="project" value="InterPro"/>
</dbReference>
<dbReference type="InterPro" id="IPR051802">
    <property type="entry name" value="YfhM-like"/>
</dbReference>
<dbReference type="Pfam" id="PF07703">
    <property type="entry name" value="A2M_BRD"/>
    <property type="match status" value="1"/>
</dbReference>
<dbReference type="EMBL" id="NQWI01000067">
    <property type="protein sequence ID" value="PDW02448.1"/>
    <property type="molecule type" value="Genomic_DNA"/>
</dbReference>
<keyword evidence="6" id="KW-1185">Reference proteome</keyword>
<dbReference type="Proteomes" id="UP000220527">
    <property type="component" value="Unassembled WGS sequence"/>
</dbReference>
<accession>A0A2A6RHV1</accession>
<feature type="compositionally biased region" description="Low complexity" evidence="2">
    <location>
        <begin position="1134"/>
        <end position="1145"/>
    </location>
</feature>
<dbReference type="Pfam" id="PF13205">
    <property type="entry name" value="Big_5"/>
    <property type="match status" value="4"/>
</dbReference>
<dbReference type="SMART" id="SM01360">
    <property type="entry name" value="A2M"/>
    <property type="match status" value="1"/>
</dbReference>
<dbReference type="InterPro" id="IPR011625">
    <property type="entry name" value="A2M_N_BRD"/>
</dbReference>
<dbReference type="Pfam" id="PF00207">
    <property type="entry name" value="A2M"/>
    <property type="match status" value="1"/>
</dbReference>
<keyword evidence="1" id="KW-0732">Signal</keyword>
<feature type="region of interest" description="Disordered" evidence="2">
    <location>
        <begin position="1297"/>
        <end position="1334"/>
    </location>
</feature>
<evidence type="ECO:0000313" key="6">
    <source>
        <dbReference type="Proteomes" id="UP000220527"/>
    </source>
</evidence>
<organism evidence="5 6">
    <name type="scientific">Candidatus Viridilinea mediisalina</name>
    <dbReference type="NCBI Taxonomy" id="2024553"/>
    <lineage>
        <taxon>Bacteria</taxon>
        <taxon>Bacillati</taxon>
        <taxon>Chloroflexota</taxon>
        <taxon>Chloroflexia</taxon>
        <taxon>Chloroflexales</taxon>
        <taxon>Chloroflexineae</taxon>
        <taxon>Oscillochloridaceae</taxon>
        <taxon>Candidatus Viridilinea</taxon>
    </lineage>
</organism>
<dbReference type="RefSeq" id="WP_097644700.1">
    <property type="nucleotide sequence ID" value="NZ_NQWI01000067.1"/>
</dbReference>